<evidence type="ECO:0000313" key="1">
    <source>
        <dbReference type="WBParaSite" id="MCU_013930-RA"/>
    </source>
</evidence>
<dbReference type="AlphaFoldDB" id="A0A5K3G019"/>
<protein>
    <submittedName>
        <fullName evidence="1">Uncharacterized protein</fullName>
    </submittedName>
</protein>
<name>A0A5K3G019_MESCO</name>
<proteinExistence type="predicted"/>
<accession>A0A5K3G019</accession>
<sequence>MACEEDRQPTSDRYLRDAVHNERCGQRGGLGWTAPGVIYQNASSVVLVFFLPGVGNSTAVCYDGV</sequence>
<reference evidence="1" key="1">
    <citation type="submission" date="2019-11" db="UniProtKB">
        <authorList>
            <consortium name="WormBaseParasite"/>
        </authorList>
    </citation>
    <scope>IDENTIFICATION</scope>
</reference>
<dbReference type="WBParaSite" id="MCU_013930-RA">
    <property type="protein sequence ID" value="MCU_013930-RA"/>
    <property type="gene ID" value="MCU_013930"/>
</dbReference>
<organism evidence="1">
    <name type="scientific">Mesocestoides corti</name>
    <name type="common">Flatworm</name>
    <dbReference type="NCBI Taxonomy" id="53468"/>
    <lineage>
        <taxon>Eukaryota</taxon>
        <taxon>Metazoa</taxon>
        <taxon>Spiralia</taxon>
        <taxon>Lophotrochozoa</taxon>
        <taxon>Platyhelminthes</taxon>
        <taxon>Cestoda</taxon>
        <taxon>Eucestoda</taxon>
        <taxon>Cyclophyllidea</taxon>
        <taxon>Mesocestoididae</taxon>
        <taxon>Mesocestoides</taxon>
    </lineage>
</organism>